<dbReference type="InterPro" id="IPR002130">
    <property type="entry name" value="Cyclophilin-type_PPIase_dom"/>
</dbReference>
<feature type="domain" description="PPIase cyclophilin-type" evidence="4">
    <location>
        <begin position="1"/>
        <end position="116"/>
    </location>
</feature>
<dbReference type="Gene3D" id="2.40.100.10">
    <property type="entry name" value="Cyclophilin-like"/>
    <property type="match status" value="1"/>
</dbReference>
<dbReference type="GO" id="GO:0003755">
    <property type="term" value="F:peptidyl-prolyl cis-trans isomerase activity"/>
    <property type="evidence" value="ECO:0007669"/>
    <property type="project" value="UniProtKB-KW"/>
</dbReference>
<keyword evidence="3" id="KW-0413">Isomerase</keyword>
<dbReference type="EC" id="5.2.1.8" evidence="1"/>
<sequence length="159" mass="18367">WAPIGTEHFHKLVAAKFYDQCRFFRVLDNFMVQFGIAADPSVQQTWKHEILNDDPVLETNRRGTMTYATSGKNTRTTQLFINTNKKAEGNKFLDKQGFAPFAQVLEGMEFVDQINKEYGEKPVQGKIVRKGNEYLAEDFPRLSYIVSIREIVEQPKGMR</sequence>
<accession>A0A8J9X4J4</accession>
<dbReference type="SUPFAM" id="SSF50891">
    <property type="entry name" value="Cyclophilin-like"/>
    <property type="match status" value="1"/>
</dbReference>
<evidence type="ECO:0000313" key="5">
    <source>
        <dbReference type="EMBL" id="CAG9283055.1"/>
    </source>
</evidence>
<evidence type="ECO:0000256" key="2">
    <source>
        <dbReference type="ARBA" id="ARBA00023110"/>
    </source>
</evidence>
<dbReference type="InterPro" id="IPR044665">
    <property type="entry name" value="E_coli_cyclophilin_A-like"/>
</dbReference>
<proteinExistence type="predicted"/>
<dbReference type="PROSITE" id="PS50072">
    <property type="entry name" value="CSA_PPIASE_2"/>
    <property type="match status" value="1"/>
</dbReference>
<dbReference type="PANTHER" id="PTHR43246">
    <property type="entry name" value="PEPTIDYL-PROLYL CIS-TRANS ISOMERASE CYP38, CHLOROPLASTIC"/>
    <property type="match status" value="1"/>
</dbReference>
<reference evidence="5" key="1">
    <citation type="submission" date="2022-02" db="EMBL/GenBank/DDBJ databases">
        <authorList>
            <person name="Giguere J D."/>
        </authorList>
    </citation>
    <scope>NUCLEOTIDE SEQUENCE</scope>
    <source>
        <strain evidence="5">CCAP 1055/1</strain>
    </source>
</reference>
<gene>
    <name evidence="5" type="ORF">PTTT1_LOCUS21561</name>
</gene>
<evidence type="ECO:0000256" key="3">
    <source>
        <dbReference type="ARBA" id="ARBA00023235"/>
    </source>
</evidence>
<dbReference type="InterPro" id="IPR029000">
    <property type="entry name" value="Cyclophilin-like_dom_sf"/>
</dbReference>
<name>A0A8J9X4J4_PHATR</name>
<feature type="non-terminal residue" evidence="5">
    <location>
        <position position="1"/>
    </location>
</feature>
<dbReference type="AlphaFoldDB" id="A0A8J9X4J4"/>
<keyword evidence="2" id="KW-0697">Rotamase</keyword>
<evidence type="ECO:0000256" key="1">
    <source>
        <dbReference type="ARBA" id="ARBA00013194"/>
    </source>
</evidence>
<organism evidence="5">
    <name type="scientific">Phaeodactylum tricornutum</name>
    <name type="common">Diatom</name>
    <dbReference type="NCBI Taxonomy" id="2850"/>
    <lineage>
        <taxon>Eukaryota</taxon>
        <taxon>Sar</taxon>
        <taxon>Stramenopiles</taxon>
        <taxon>Ochrophyta</taxon>
        <taxon>Bacillariophyta</taxon>
        <taxon>Bacillariophyceae</taxon>
        <taxon>Bacillariophycidae</taxon>
        <taxon>Naviculales</taxon>
        <taxon>Phaeodactylaceae</taxon>
        <taxon>Phaeodactylum</taxon>
    </lineage>
</organism>
<protein>
    <recommendedName>
        <fullName evidence="1">peptidylprolyl isomerase</fullName>
        <ecNumber evidence="1">5.2.1.8</ecNumber>
    </recommendedName>
</protein>
<evidence type="ECO:0000259" key="4">
    <source>
        <dbReference type="PROSITE" id="PS50072"/>
    </source>
</evidence>
<dbReference type="EMBL" id="OU594959">
    <property type="protein sequence ID" value="CAG9283055.1"/>
    <property type="molecule type" value="Genomic_DNA"/>
</dbReference>
<dbReference type="Pfam" id="PF00160">
    <property type="entry name" value="Pro_isomerase"/>
    <property type="match status" value="1"/>
</dbReference>
<dbReference type="Proteomes" id="UP000836788">
    <property type="component" value="Chromosome 18"/>
</dbReference>